<dbReference type="GO" id="GO:0042597">
    <property type="term" value="C:periplasmic space"/>
    <property type="evidence" value="ECO:0007669"/>
    <property type="project" value="UniProtKB-SubCell"/>
</dbReference>
<evidence type="ECO:0000256" key="3">
    <source>
        <dbReference type="ARBA" id="ARBA00022764"/>
    </source>
</evidence>
<comment type="caution">
    <text evidence="6">The sequence shown here is derived from an EMBL/GenBank/DDBJ whole genome shotgun (WGS) entry which is preliminary data.</text>
</comment>
<evidence type="ECO:0000256" key="4">
    <source>
        <dbReference type="ARBA" id="ARBA00023239"/>
    </source>
</evidence>
<dbReference type="PANTHER" id="PTHR39210">
    <property type="entry name" value="HEPARIN-SULFATE LYASE"/>
    <property type="match status" value="1"/>
</dbReference>
<evidence type="ECO:0000256" key="2">
    <source>
        <dbReference type="ARBA" id="ARBA00022729"/>
    </source>
</evidence>
<dbReference type="Gene3D" id="2.70.98.70">
    <property type="match status" value="1"/>
</dbReference>
<dbReference type="AlphaFoldDB" id="A0AAW7QYB3"/>
<evidence type="ECO:0000313" key="7">
    <source>
        <dbReference type="Proteomes" id="UP001169492"/>
    </source>
</evidence>
<dbReference type="GO" id="GO:0016829">
    <property type="term" value="F:lyase activity"/>
    <property type="evidence" value="ECO:0007669"/>
    <property type="project" value="UniProtKB-KW"/>
</dbReference>
<dbReference type="SUPFAM" id="SSF48230">
    <property type="entry name" value="Chondroitin AC/alginate lyase"/>
    <property type="match status" value="1"/>
</dbReference>
<feature type="domain" description="Heparinase II/III-like C-terminal" evidence="5">
    <location>
        <begin position="553"/>
        <end position="755"/>
    </location>
</feature>
<proteinExistence type="predicted"/>
<evidence type="ECO:0000256" key="1">
    <source>
        <dbReference type="ARBA" id="ARBA00004418"/>
    </source>
</evidence>
<dbReference type="Proteomes" id="UP001169492">
    <property type="component" value="Unassembled WGS sequence"/>
</dbReference>
<dbReference type="Gene3D" id="1.50.10.100">
    <property type="entry name" value="Chondroitin AC/alginate lyase"/>
    <property type="match status" value="1"/>
</dbReference>
<dbReference type="Pfam" id="PF07940">
    <property type="entry name" value="Hepar_II_III_C"/>
    <property type="match status" value="1"/>
</dbReference>
<dbReference type="Pfam" id="PF17963">
    <property type="entry name" value="Big_9"/>
    <property type="match status" value="1"/>
</dbReference>
<dbReference type="RefSeq" id="WP_301774410.1">
    <property type="nucleotide sequence ID" value="NZ_JAGGJB010000003.1"/>
</dbReference>
<evidence type="ECO:0000313" key="6">
    <source>
        <dbReference type="EMBL" id="MDN7124431.1"/>
    </source>
</evidence>
<name>A0AAW7QYB3_9GAMM</name>
<dbReference type="InterPro" id="IPR008929">
    <property type="entry name" value="Chondroitin_lyas"/>
</dbReference>
<protein>
    <submittedName>
        <fullName evidence="6">Heparinase II/III family protein</fullName>
    </submittedName>
</protein>
<dbReference type="InterPro" id="IPR012480">
    <property type="entry name" value="Hepar_II_III_C"/>
</dbReference>
<evidence type="ECO:0000259" key="5">
    <source>
        <dbReference type="Pfam" id="PF07940"/>
    </source>
</evidence>
<keyword evidence="2" id="KW-0732">Signal</keyword>
<accession>A0AAW7QYB3</accession>
<keyword evidence="4" id="KW-0456">Lyase</keyword>
<dbReference type="EMBL" id="JAGGJB010000003">
    <property type="protein sequence ID" value="MDN7124431.1"/>
    <property type="molecule type" value="Genomic_DNA"/>
</dbReference>
<gene>
    <name evidence="6" type="ORF">J6I90_06020</name>
</gene>
<dbReference type="PANTHER" id="PTHR39210:SF1">
    <property type="entry name" value="HEPARIN-SULFATE LYASE"/>
    <property type="match status" value="1"/>
</dbReference>
<comment type="subcellular location">
    <subcellularLocation>
        <location evidence="1">Periplasm</location>
    </subcellularLocation>
</comment>
<reference evidence="6 7" key="1">
    <citation type="submission" date="2021-03" db="EMBL/GenBank/DDBJ databases">
        <title>Pseudidiomarina terrestris, a new bacterium isolated from saline soil.</title>
        <authorList>
            <person name="Galisteo C."/>
            <person name="De La Haba R."/>
            <person name="Sanchez-Porro C."/>
            <person name="Ventosa A."/>
        </authorList>
    </citation>
    <scope>NUCLEOTIDE SEQUENCE [LARGE SCALE GENOMIC DNA]</scope>
    <source>
        <strain evidence="6 7">1APP75-32.1</strain>
    </source>
</reference>
<sequence>MMKRIFCIVFILAYLSGCGGSEEQRPEPPPSLVTAADMFEESWVETLELDVLSNDQVDDFVRLEVVEGPKSGSIQVTSRTLTYTAPEQEVDEEFSYRVVTANATSDPTRVTIQLHNGFKSARLAKEHLVEGSGYAVTLELLLPLQESMVKVLVQRTSGEREELATLSGNTNERIVNWTYTPSDNNATPNYLIPSSEKLVFVLNGEELTLDYVYSNTPEPNELYNTIRSIWYQEGRADDVVNEREFLLNWTSFPGWTIPLNPDWSEDPFNNNTWLLYYHSLAWLHAYEYYYAQTGEQQYRDEIKRLILDYLAKSPRHNPVNYMSWNDHSVAVRVDVISYFYQQFLKNELTTEESAWVQANLEDHAAELRYLLDLDAYYSHNHSMFHSVSLLNLVLIMPDVFAETDYAAAARERIETLFTSMVVPETGFSREQSTGYHFVAMELFISASQFLQRIQNSNTDTSLERLNRMVDAAAHLLYRNGGAPAMGDTNFGVKSFLRRLNTIIANGNLDSEYFDRASGTVNTESLERAYIEETEGVVILRPNSSTGVSIEQYALVDFGLPKISHGHHDAGHVTYALNGHEIFVDAGGPYLYQGRERVFFDSKLSHNVPIINGLIRVENEAEVIEAACIASGCYTFGELAETQYVHRRLVFAPESETVELYVFDLIKTIGAEANDEIQLNWHLAPDVSNSSCIAGDSGLDSCEFTHPELDTFSLIIQSSLAATRTLYKGFDDGDYQQGWVQPKFGTRTPAPTLNYRFKGSEVEILTALQTAGGPASYERLIDGYKITAGNHEIIITSPYSESPMFEVRLLN</sequence>
<organism evidence="6 7">
    <name type="scientific">Pseudidiomarina terrestris</name>
    <dbReference type="NCBI Taxonomy" id="2820060"/>
    <lineage>
        <taxon>Bacteria</taxon>
        <taxon>Pseudomonadati</taxon>
        <taxon>Pseudomonadota</taxon>
        <taxon>Gammaproteobacteria</taxon>
        <taxon>Alteromonadales</taxon>
        <taxon>Idiomarinaceae</taxon>
        <taxon>Pseudidiomarina</taxon>
    </lineage>
</organism>
<keyword evidence="3" id="KW-0574">Periplasm</keyword>